<reference evidence="1 2" key="1">
    <citation type="journal article" date="2016" name="Nat. Commun.">
        <title>Thousands of microbial genomes shed light on interconnected biogeochemical processes in an aquifer system.</title>
        <authorList>
            <person name="Anantharaman K."/>
            <person name="Brown C.T."/>
            <person name="Hug L.A."/>
            <person name="Sharon I."/>
            <person name="Castelle C.J."/>
            <person name="Probst A.J."/>
            <person name="Thomas B.C."/>
            <person name="Singh A."/>
            <person name="Wilkins M.J."/>
            <person name="Karaoz U."/>
            <person name="Brodie E.L."/>
            <person name="Williams K.H."/>
            <person name="Hubbard S.S."/>
            <person name="Banfield J.F."/>
        </authorList>
    </citation>
    <scope>NUCLEOTIDE SEQUENCE [LARGE SCALE GENOMIC DNA]</scope>
</reference>
<dbReference type="EMBL" id="MFJL01000007">
    <property type="protein sequence ID" value="OGG16858.1"/>
    <property type="molecule type" value="Genomic_DNA"/>
</dbReference>
<organism evidence="1 2">
    <name type="scientific">Candidatus Gottesmanbacteria bacterium RIFCSPHIGHO2_02_FULL_39_11</name>
    <dbReference type="NCBI Taxonomy" id="1798382"/>
    <lineage>
        <taxon>Bacteria</taxon>
        <taxon>Candidatus Gottesmaniibacteriota</taxon>
    </lineage>
</organism>
<dbReference type="STRING" id="1798382.A3D77_00280"/>
<name>A0A1F5ZWJ0_9BACT</name>
<evidence type="ECO:0000313" key="1">
    <source>
        <dbReference type="EMBL" id="OGG16858.1"/>
    </source>
</evidence>
<gene>
    <name evidence="1" type="ORF">A3D77_00280</name>
</gene>
<evidence type="ECO:0000313" key="2">
    <source>
        <dbReference type="Proteomes" id="UP000176923"/>
    </source>
</evidence>
<dbReference type="AlphaFoldDB" id="A0A1F5ZWJ0"/>
<protein>
    <submittedName>
        <fullName evidence="1">Uncharacterized protein</fullName>
    </submittedName>
</protein>
<dbReference type="Proteomes" id="UP000176923">
    <property type="component" value="Unassembled WGS sequence"/>
</dbReference>
<proteinExistence type="predicted"/>
<sequence>MSEIETTTGNTGELLERQLYEKNTLPHPPYNSKDGKFHSNQFDAYIKNHTAKNYLGGIVIFGDGDLAKATTLVENQHFHPYQFPALTEVERFITVPQQMAVCIAEMRNGVGDVFDGVSFALMMAKSGIDTTLVLPRDALSYDKTRSILNSLQEEINHIHLKTADYHQAFDEVTSFDLVVYPSTQRYVGVIPAKTSILLRESGESSFRSGLSWRADSWGGTTVYFNTGYDENVDRYGAGPIGKLFSYENCSLTPNEECIVGQIQRMKEASGEVTVAYSGSNEETEASNFLREYRNILQSDWHQEQREITALVPGDILSDPSAFDGDIIHFHKLGKVRNIFLSHILTKYISREIPSLVAGSMSLVEAMYYGIPLFYKAELWKEGNVKALSKLISKSGMTPCMVEGARSAGILKGLDVEGSPVNILYFGQPENPKKLANYSTTLQQTANHAIERLPKSIIGWYGFLKKLHDEGNPQHFKEELQRQKGNTLLLSPLI</sequence>
<comment type="caution">
    <text evidence="1">The sequence shown here is derived from an EMBL/GenBank/DDBJ whole genome shotgun (WGS) entry which is preliminary data.</text>
</comment>
<accession>A0A1F5ZWJ0</accession>